<dbReference type="InterPro" id="IPR031325">
    <property type="entry name" value="RHS_repeat"/>
</dbReference>
<evidence type="ECO:0008006" key="6">
    <source>
        <dbReference type="Google" id="ProtNLM"/>
    </source>
</evidence>
<dbReference type="EMBL" id="CP022386">
    <property type="protein sequence ID" value="ATA87609.1"/>
    <property type="molecule type" value="Genomic_DNA"/>
</dbReference>
<dbReference type="Proteomes" id="UP000217250">
    <property type="component" value="Chromosome"/>
</dbReference>
<evidence type="ECO:0000313" key="4">
    <source>
        <dbReference type="EMBL" id="ATA87609.1"/>
    </source>
</evidence>
<dbReference type="KEGG" id="cgh:CGC50_10880"/>
<dbReference type="Pfam" id="PF05593">
    <property type="entry name" value="RHS_repeat"/>
    <property type="match status" value="1"/>
</dbReference>
<evidence type="ECO:0000259" key="3">
    <source>
        <dbReference type="Pfam" id="PF25023"/>
    </source>
</evidence>
<dbReference type="InterPro" id="IPR045351">
    <property type="entry name" value="DUF6531"/>
</dbReference>
<gene>
    <name evidence="4" type="ORF">CGC50_10880</name>
</gene>
<dbReference type="Pfam" id="PF25023">
    <property type="entry name" value="TEN_YD-shell"/>
    <property type="match status" value="3"/>
</dbReference>
<evidence type="ECO:0000313" key="5">
    <source>
        <dbReference type="Proteomes" id="UP000217250"/>
    </source>
</evidence>
<feature type="domain" description="Teneurin-like YD-shell" evidence="3">
    <location>
        <begin position="517"/>
        <end position="617"/>
    </location>
</feature>
<name>A0A250FR09_9FLAO</name>
<dbReference type="PANTHER" id="PTHR32305">
    <property type="match status" value="1"/>
</dbReference>
<feature type="domain" description="DUF6531" evidence="2">
    <location>
        <begin position="378"/>
        <end position="449"/>
    </location>
</feature>
<accession>A0A250FR09</accession>
<dbReference type="RefSeq" id="WP_095910839.1">
    <property type="nucleotide sequence ID" value="NZ_CP022386.1"/>
</dbReference>
<sequence>MSSNSYFKKFLKGTEGPVADAGSTDQALQGAEENLLQSSEAVVGAVNALKGLADGSVSPIEAALDIKTAIDVVQGLSRQLSESLIMPLMTHLAAFKGEAFLPVAKQLDPVMGIDVHFVTVPPGTPVPLPHPYISVLFRTKDWVSCMVNMVKAEAMSAVQEAQPNANELHTEAEQAAQAKTDKLINQADGLVSTALGKAGLSATVLIGGVLPRAITGTPSRVIPHIPMGAGFHPSFDSTIAKDNGKVYLGSLFVTADGDPMAGMMHLNYDCWDIGIVDLFKGQRNSTKKSPDPENPKTELFVPSGSILPIPWSRPVLVNTIPTPINPLAIGDRLFKAGLGKLKLGQRFRKLAEKGISKLPFSCATKTKLSKHFGTGQSHPVEVAEGYFYTDNEDFSLSGVIPLVWERTWYSYSPYEGPLGYGWHHSYDMAIGFDWEARVATIRMNDGRGVDIELPNSPDKPTFHRLEKLYLCVDESGRYYVKDTSGLCYYFTETAYPMKGSERKQQLLEKIVDRNGHQIQLSYKANGALTQLIDSAERTLTFETDNEGRITTIYAPHPKQENERFAIAQYSYSEEGDLLTHTDALGQPMHFAYQNHLMVKEIWRNGTVWTFTYDGKGTGAKCVEVRGTDDLLHYTFDYSDPHCTLVRDSLGYTKAFHHHNGRVIKYVDPEKGEWNSHYNSFSELEMETDPMGNTTSYLHDKWGNVVKVIEPDGSLTQMEYYDPYNKHLLTEATDPRGGKWEWNYDEVGNLTERKTPLGATTAFKYEKGLLHSLTDALGATTEVLYDRQKNIKRIKAPNEGITEYEYDRLGQCTAITNPHQLRQLRHYDLLGRVELVQDFDDNNISLKYDAMDNVVRYSDAYKDIRYRYKGLNKLIERTEGDSTVRFTYDTEGQLRRIVNEEGEEYLFDLDGNGNVRKETAFDGLIREYERNQAGWVTKVQRTKKRYTNYDYDPNGRIAQVSYHDGSSEQYLYEAGFLKEATNADAIVTFERDKLGNITKERTQRTNSEEVTEVYSEYDILGRRIRLSSNLGADISYELDKLSNITRIHTPALSQSEGAEGWEARMEYDKLGLEIQRELTGNVKHESRRDRLGRLRHQVTSDERGRPIHWKEYQWGIDYRLHQIIDHTYKDRDVAFDYDDKGYLVRAIYNRKEEQFRTPDKLGNLYETKDKKDRKYKNSQLQQDRTYYYHYDVEGNLIFKEHIKDVGYRPVFSGGELRDLGIQPKSTGKGILYTWNANGSLRSVLGVDGMRYSFKYDAFGRRIEKRRMNSSIKFVWDDNVLLHEVLRKNTKDSEDKITTWIFEDLTLSAKIVNGKAYSIINDHLGTPIMALDSEGVEVWTRLLDIYGRVKYEYKSSSLGDDPMPFIPFLQAGQYYDIEIGLAYNRFRYYDPSTGTYISQDPIGLRSGQPNIYAYVRNPNGSIDFFGLAPKCAVRKATEEDGDCDLVLTISRKNFSDNNEALIHIELYMQSTGKNTFTYEPNNANSQRKDSLKGIETKKGYDRDEFPMAIFKEGGKGASVMHINPSDNRSVGSAIGKALEGNKKGSRVKIVIVD</sequence>
<proteinExistence type="predicted"/>
<evidence type="ECO:0000259" key="2">
    <source>
        <dbReference type="Pfam" id="PF20148"/>
    </source>
</evidence>
<dbReference type="InterPro" id="IPR006530">
    <property type="entry name" value="YD"/>
</dbReference>
<dbReference type="Pfam" id="PF20148">
    <property type="entry name" value="DUF6531"/>
    <property type="match status" value="1"/>
</dbReference>
<keyword evidence="1" id="KW-0677">Repeat</keyword>
<protein>
    <recommendedName>
        <fullName evidence="6">RHS repeat-associated core domain protein</fullName>
    </recommendedName>
</protein>
<dbReference type="GeneID" id="84809678"/>
<reference evidence="5" key="1">
    <citation type="submission" date="2017-06" db="EMBL/GenBank/DDBJ databases">
        <title>Capnocytophaga spp. assemblies.</title>
        <authorList>
            <person name="Gulvik C.A."/>
        </authorList>
    </citation>
    <scope>NUCLEOTIDE SEQUENCE [LARGE SCALE GENOMIC DNA]</scope>
    <source>
        <strain evidence="5">H1496</strain>
    </source>
</reference>
<dbReference type="OrthoDB" id="9765204at2"/>
<evidence type="ECO:0000256" key="1">
    <source>
        <dbReference type="ARBA" id="ARBA00022737"/>
    </source>
</evidence>
<feature type="domain" description="Teneurin-like YD-shell" evidence="3">
    <location>
        <begin position="779"/>
        <end position="910"/>
    </location>
</feature>
<dbReference type="InterPro" id="IPR022385">
    <property type="entry name" value="Rhs_assc_core"/>
</dbReference>
<feature type="domain" description="Teneurin-like YD-shell" evidence="3">
    <location>
        <begin position="1102"/>
        <end position="1398"/>
    </location>
</feature>
<dbReference type="NCBIfam" id="TIGR01643">
    <property type="entry name" value="YD_repeat_2x"/>
    <property type="match status" value="1"/>
</dbReference>
<dbReference type="InterPro" id="IPR050708">
    <property type="entry name" value="T6SS_VgrG/RHS"/>
</dbReference>
<organism evidence="4 5">
    <name type="scientific">Capnocytophaga gingivalis</name>
    <dbReference type="NCBI Taxonomy" id="1017"/>
    <lineage>
        <taxon>Bacteria</taxon>
        <taxon>Pseudomonadati</taxon>
        <taxon>Bacteroidota</taxon>
        <taxon>Flavobacteriia</taxon>
        <taxon>Flavobacteriales</taxon>
        <taxon>Flavobacteriaceae</taxon>
        <taxon>Capnocytophaga</taxon>
    </lineage>
</organism>
<dbReference type="NCBIfam" id="TIGR03696">
    <property type="entry name" value="Rhs_assc_core"/>
    <property type="match status" value="1"/>
</dbReference>
<dbReference type="InterPro" id="IPR056823">
    <property type="entry name" value="TEN-like_YD-shell"/>
</dbReference>
<dbReference type="CDD" id="cd14740">
    <property type="entry name" value="PAAR_4"/>
    <property type="match status" value="1"/>
</dbReference>
<dbReference type="Gene3D" id="2.180.10.10">
    <property type="entry name" value="RHS repeat-associated core"/>
    <property type="match status" value="3"/>
</dbReference>
<dbReference type="PANTHER" id="PTHR32305:SF15">
    <property type="entry name" value="PROTEIN RHSA-RELATED"/>
    <property type="match status" value="1"/>
</dbReference>